<accession>A0A6I5RWS8</accession>
<dbReference type="AlphaFoldDB" id="A0A6I5RWS8"/>
<gene>
    <name evidence="1" type="ORF">G3O07_24075</name>
</gene>
<sequence length="100" mass="11401">MTHNSHVLELAIFTVKEGYEQQMPELRVVLREALMHFEGLIEYTGYCPAPQGRVFVDLAKWDSLENAHAVAQAFERGDARFAPYAHAIEAITFMGHFHPE</sequence>
<protein>
    <recommendedName>
        <fullName evidence="3">ABM domain-containing protein</fullName>
    </recommendedName>
</protein>
<keyword evidence="2" id="KW-1185">Reference proteome</keyword>
<dbReference type="EMBL" id="JAAHBT010000465">
    <property type="protein sequence ID" value="NES12100.1"/>
    <property type="molecule type" value="Genomic_DNA"/>
</dbReference>
<dbReference type="Gene3D" id="3.30.70.100">
    <property type="match status" value="1"/>
</dbReference>
<organism evidence="1 2">
    <name type="scientific">Pseudomonas laurentiana</name>
    <dbReference type="NCBI Taxonomy" id="2364649"/>
    <lineage>
        <taxon>Bacteria</taxon>
        <taxon>Pseudomonadati</taxon>
        <taxon>Pseudomonadota</taxon>
        <taxon>Gammaproteobacteria</taxon>
        <taxon>Pseudomonadales</taxon>
        <taxon>Pseudomonadaceae</taxon>
        <taxon>Pseudomonas</taxon>
    </lineage>
</organism>
<dbReference type="InterPro" id="IPR011008">
    <property type="entry name" value="Dimeric_a/b-barrel"/>
</dbReference>
<comment type="caution">
    <text evidence="1">The sequence shown here is derived from an EMBL/GenBank/DDBJ whole genome shotgun (WGS) entry which is preliminary data.</text>
</comment>
<proteinExistence type="predicted"/>
<evidence type="ECO:0008006" key="3">
    <source>
        <dbReference type="Google" id="ProtNLM"/>
    </source>
</evidence>
<dbReference type="SUPFAM" id="SSF54909">
    <property type="entry name" value="Dimeric alpha+beta barrel"/>
    <property type="match status" value="1"/>
</dbReference>
<dbReference type="Proteomes" id="UP000471751">
    <property type="component" value="Unassembled WGS sequence"/>
</dbReference>
<dbReference type="RefSeq" id="WP_163939931.1">
    <property type="nucleotide sequence ID" value="NZ_BMQU01000014.1"/>
</dbReference>
<evidence type="ECO:0000313" key="2">
    <source>
        <dbReference type="Proteomes" id="UP000471751"/>
    </source>
</evidence>
<evidence type="ECO:0000313" key="1">
    <source>
        <dbReference type="EMBL" id="NES12100.1"/>
    </source>
</evidence>
<reference evidence="1 2" key="1">
    <citation type="submission" date="2020-02" db="EMBL/GenBank/DDBJ databases">
        <title>Broccoli isolated Pseudomonas sp.</title>
        <authorList>
            <person name="Fujikawa T."/>
            <person name="Sawada H."/>
        </authorList>
    </citation>
    <scope>NUCLEOTIDE SEQUENCE [LARGE SCALE GENOMIC DNA]</scope>
    <source>
        <strain evidence="1 2">JCM 32154</strain>
    </source>
</reference>
<name>A0A6I5RWS8_9PSED</name>